<gene>
    <name evidence="10" type="ORF">BYL167_LOCUS42146</name>
</gene>
<feature type="non-terminal residue" evidence="10">
    <location>
        <position position="1"/>
    </location>
</feature>
<evidence type="ECO:0000256" key="8">
    <source>
        <dbReference type="SAM" id="MobiDB-lite"/>
    </source>
</evidence>
<dbReference type="Gene3D" id="3.90.550.10">
    <property type="entry name" value="Spore Coat Polysaccharide Biosynthesis Protein SpsA, Chain A"/>
    <property type="match status" value="1"/>
</dbReference>
<comment type="pathway">
    <text evidence="2">Protein modification; protein glycosylation.</text>
</comment>
<protein>
    <recommendedName>
        <fullName evidence="9">Glycosyltransferase 2-like domain-containing protein</fullName>
    </recommendedName>
</protein>
<dbReference type="SUPFAM" id="SSF53448">
    <property type="entry name" value="Nucleotide-diphospho-sugar transferases"/>
    <property type="match status" value="1"/>
</dbReference>
<dbReference type="AlphaFoldDB" id="A0A8S2ZQA4"/>
<dbReference type="EMBL" id="CAJOBH010108747">
    <property type="protein sequence ID" value="CAF4650456.1"/>
    <property type="molecule type" value="Genomic_DNA"/>
</dbReference>
<comment type="caution">
    <text evidence="10">The sequence shown here is derived from an EMBL/GenBank/DDBJ whole genome shotgun (WGS) entry which is preliminary data.</text>
</comment>
<keyword evidence="7" id="KW-0464">Manganese</keyword>
<dbReference type="GO" id="GO:0005794">
    <property type="term" value="C:Golgi apparatus"/>
    <property type="evidence" value="ECO:0007669"/>
    <property type="project" value="TreeGrafter"/>
</dbReference>
<accession>A0A8S2ZQA4</accession>
<organism evidence="10 11">
    <name type="scientific">Rotaria magnacalcarata</name>
    <dbReference type="NCBI Taxonomy" id="392030"/>
    <lineage>
        <taxon>Eukaryota</taxon>
        <taxon>Metazoa</taxon>
        <taxon>Spiralia</taxon>
        <taxon>Gnathifera</taxon>
        <taxon>Rotifera</taxon>
        <taxon>Eurotatoria</taxon>
        <taxon>Bdelloidea</taxon>
        <taxon>Philodinida</taxon>
        <taxon>Philodinidae</taxon>
        <taxon>Rotaria</taxon>
    </lineage>
</organism>
<feature type="domain" description="Glycosyltransferase 2-like" evidence="9">
    <location>
        <begin position="172"/>
        <end position="239"/>
    </location>
</feature>
<keyword evidence="5" id="KW-0479">Metal-binding</keyword>
<dbReference type="GO" id="GO:0006493">
    <property type="term" value="P:protein O-linked glycosylation"/>
    <property type="evidence" value="ECO:0007669"/>
    <property type="project" value="TreeGrafter"/>
</dbReference>
<name>A0A8S2ZQA4_9BILA</name>
<keyword evidence="6" id="KW-1015">Disulfide bond</keyword>
<dbReference type="InterPro" id="IPR001173">
    <property type="entry name" value="Glyco_trans_2-like"/>
</dbReference>
<dbReference type="Proteomes" id="UP000681967">
    <property type="component" value="Unassembled WGS sequence"/>
</dbReference>
<evidence type="ECO:0000256" key="1">
    <source>
        <dbReference type="ARBA" id="ARBA00001936"/>
    </source>
</evidence>
<evidence type="ECO:0000256" key="7">
    <source>
        <dbReference type="ARBA" id="ARBA00023211"/>
    </source>
</evidence>
<keyword evidence="3" id="KW-0328">Glycosyltransferase</keyword>
<dbReference type="PANTHER" id="PTHR11675">
    <property type="entry name" value="N-ACETYLGALACTOSAMINYLTRANSFERASE"/>
    <property type="match status" value="1"/>
</dbReference>
<evidence type="ECO:0000313" key="11">
    <source>
        <dbReference type="Proteomes" id="UP000681967"/>
    </source>
</evidence>
<keyword evidence="4" id="KW-0808">Transferase</keyword>
<sequence length="239" mass="27771">MLKGRLWRLLICFFLLYLIALLFFLRYFNSDENETTTVSQKRHARVIVDDNQEQNNNHHHVAERQAENNKPSNIELENKQNSRSSLEPVMQYGVLGNYEMKSIGKPSGPGENGEGVQLNGEDVKRGEESVAEYGFNEVASEKISLDRRARDTRPQECKYWNYPSVDKLPTASVVLVFYDEGWSTLVRTFHSVINTSPKELLKDIVLVDDYSDQEHITVRLPEYIKKWNGLIKYVRTKER</sequence>
<dbReference type="Pfam" id="PF00535">
    <property type="entry name" value="Glycos_transf_2"/>
    <property type="match status" value="1"/>
</dbReference>
<dbReference type="GO" id="GO:0046872">
    <property type="term" value="F:metal ion binding"/>
    <property type="evidence" value="ECO:0007669"/>
    <property type="project" value="UniProtKB-KW"/>
</dbReference>
<dbReference type="GO" id="GO:0004653">
    <property type="term" value="F:polypeptide N-acetylgalactosaminyltransferase activity"/>
    <property type="evidence" value="ECO:0007669"/>
    <property type="project" value="TreeGrafter"/>
</dbReference>
<evidence type="ECO:0000256" key="5">
    <source>
        <dbReference type="ARBA" id="ARBA00022723"/>
    </source>
</evidence>
<evidence type="ECO:0000259" key="9">
    <source>
        <dbReference type="Pfam" id="PF00535"/>
    </source>
</evidence>
<feature type="region of interest" description="Disordered" evidence="8">
    <location>
        <begin position="51"/>
        <end position="72"/>
    </location>
</feature>
<evidence type="ECO:0000256" key="4">
    <source>
        <dbReference type="ARBA" id="ARBA00022679"/>
    </source>
</evidence>
<evidence type="ECO:0000256" key="3">
    <source>
        <dbReference type="ARBA" id="ARBA00022676"/>
    </source>
</evidence>
<comment type="cofactor">
    <cofactor evidence="1">
        <name>Mn(2+)</name>
        <dbReference type="ChEBI" id="CHEBI:29035"/>
    </cofactor>
</comment>
<evidence type="ECO:0000313" key="10">
    <source>
        <dbReference type="EMBL" id="CAF4650456.1"/>
    </source>
</evidence>
<dbReference type="PANTHER" id="PTHR11675:SF68">
    <property type="entry name" value="N-ACETYLGALACTOSAMINYLTRANSFERASE 7"/>
    <property type="match status" value="1"/>
</dbReference>
<evidence type="ECO:0000256" key="2">
    <source>
        <dbReference type="ARBA" id="ARBA00004922"/>
    </source>
</evidence>
<evidence type="ECO:0000256" key="6">
    <source>
        <dbReference type="ARBA" id="ARBA00023157"/>
    </source>
</evidence>
<dbReference type="InterPro" id="IPR029044">
    <property type="entry name" value="Nucleotide-diphossugar_trans"/>
</dbReference>
<proteinExistence type="predicted"/>
<reference evidence="10" key="1">
    <citation type="submission" date="2021-02" db="EMBL/GenBank/DDBJ databases">
        <authorList>
            <person name="Nowell W R."/>
        </authorList>
    </citation>
    <scope>NUCLEOTIDE SEQUENCE</scope>
</reference>